<feature type="transmembrane region" description="Helical" evidence="1">
    <location>
        <begin position="417"/>
        <end position="437"/>
    </location>
</feature>
<name>A0A8S3YJ78_9EUPU</name>
<feature type="transmembrane region" description="Helical" evidence="1">
    <location>
        <begin position="12"/>
        <end position="36"/>
    </location>
</feature>
<sequence>MAIRGCNSELFIYLQAYFVTIATILGTGILGLPVMLSRSGLYPFLVTFVIDAFVQSLLVCFFVDLLQRAVVAQHQYQGEESMPLNAMLEEDIALVSDDDDGSSNVQFTGAIMKGKMLHIREIPVVQTPNLHLLGKLFLGCGLSQAFDVIIILQFIALLICYALAGSEAFAQLIGIHHFYVIPVFVWVLTLAIVFALQLIKSVVSFLTFIKGTLLLGTAAVTFYVGLTVAETVSNDFASCWSSISHGNCVVNTMPYTFEKIAFKKKQISKYHAAVQAGLWTCVLLNIIWCWTVLEIVPQTVAKECAAESARLRLHVNSTAREESSYTCVGEMSLESAAAKGEISTIPLTKLLKRDHPHFTWVAILIQVFILVSISVSYLTIGTALHHTLSGIVQTVIVKKHRTSSDKSKVNKKSTGEWCMRTVISLAAFALVFAVAMMDPEGFIDILEKLVSFTLNAEVGLFIFLMLVFSKRGSYRNLEIPLPTPRFISYLVFFLPLFFNFAVFFDIYDTTMSIIYPQHYQTSLVINTTTEPPDSTFSMFATITDTNITDTNITGTNITGSFSTPGHWPNLENSTVLPA</sequence>
<keyword evidence="1" id="KW-1133">Transmembrane helix</keyword>
<protein>
    <submittedName>
        <fullName evidence="2">Uncharacterized protein</fullName>
    </submittedName>
</protein>
<feature type="transmembrane region" description="Helical" evidence="1">
    <location>
        <begin position="176"/>
        <end position="199"/>
    </location>
</feature>
<evidence type="ECO:0000313" key="3">
    <source>
        <dbReference type="Proteomes" id="UP000678393"/>
    </source>
</evidence>
<accession>A0A8S3YJ78</accession>
<feature type="transmembrane region" description="Helical" evidence="1">
    <location>
        <begin position="272"/>
        <end position="293"/>
    </location>
</feature>
<proteinExistence type="predicted"/>
<keyword evidence="3" id="KW-1185">Reference proteome</keyword>
<feature type="transmembrane region" description="Helical" evidence="1">
    <location>
        <begin position="145"/>
        <end position="164"/>
    </location>
</feature>
<feature type="transmembrane region" description="Helical" evidence="1">
    <location>
        <begin position="449"/>
        <end position="468"/>
    </location>
</feature>
<dbReference type="AlphaFoldDB" id="A0A8S3YJ78"/>
<keyword evidence="1" id="KW-0472">Membrane</keyword>
<feature type="transmembrane region" description="Helical" evidence="1">
    <location>
        <begin position="489"/>
        <end position="507"/>
    </location>
</feature>
<feature type="transmembrane region" description="Helical" evidence="1">
    <location>
        <begin position="358"/>
        <end position="380"/>
    </location>
</feature>
<reference evidence="2" key="1">
    <citation type="submission" date="2021-04" db="EMBL/GenBank/DDBJ databases">
        <authorList>
            <consortium name="Molecular Ecology Group"/>
        </authorList>
    </citation>
    <scope>NUCLEOTIDE SEQUENCE</scope>
</reference>
<dbReference type="PANTHER" id="PTHR16189">
    <property type="entry name" value="TRANSMEMBRANE PROTEIN 104-RELATED"/>
    <property type="match status" value="1"/>
</dbReference>
<dbReference type="PANTHER" id="PTHR16189:SF6">
    <property type="entry name" value="AMINO ACID TRANSPORTER TRANSMEMBRANE DOMAIN-CONTAINING PROTEIN"/>
    <property type="match status" value="1"/>
</dbReference>
<keyword evidence="1" id="KW-0812">Transmembrane</keyword>
<gene>
    <name evidence="2" type="ORF">CUNI_LOCUS2352</name>
</gene>
<dbReference type="OrthoDB" id="19473at2759"/>
<dbReference type="Proteomes" id="UP000678393">
    <property type="component" value="Unassembled WGS sequence"/>
</dbReference>
<feature type="transmembrane region" description="Helical" evidence="1">
    <location>
        <begin position="42"/>
        <end position="66"/>
    </location>
</feature>
<evidence type="ECO:0000256" key="1">
    <source>
        <dbReference type="SAM" id="Phobius"/>
    </source>
</evidence>
<organism evidence="2 3">
    <name type="scientific">Candidula unifasciata</name>
    <dbReference type="NCBI Taxonomy" id="100452"/>
    <lineage>
        <taxon>Eukaryota</taxon>
        <taxon>Metazoa</taxon>
        <taxon>Spiralia</taxon>
        <taxon>Lophotrochozoa</taxon>
        <taxon>Mollusca</taxon>
        <taxon>Gastropoda</taxon>
        <taxon>Heterobranchia</taxon>
        <taxon>Euthyneura</taxon>
        <taxon>Panpulmonata</taxon>
        <taxon>Eupulmonata</taxon>
        <taxon>Stylommatophora</taxon>
        <taxon>Helicina</taxon>
        <taxon>Helicoidea</taxon>
        <taxon>Geomitridae</taxon>
        <taxon>Candidula</taxon>
    </lineage>
</organism>
<evidence type="ECO:0000313" key="2">
    <source>
        <dbReference type="EMBL" id="CAG5116794.1"/>
    </source>
</evidence>
<dbReference type="EMBL" id="CAJHNH020000302">
    <property type="protein sequence ID" value="CAG5116794.1"/>
    <property type="molecule type" value="Genomic_DNA"/>
</dbReference>
<comment type="caution">
    <text evidence="2">The sequence shown here is derived from an EMBL/GenBank/DDBJ whole genome shotgun (WGS) entry which is preliminary data.</text>
</comment>